<comment type="pathway">
    <text evidence="2 14">Cell wall biogenesis; peptidoglycan biosynthesis.</text>
</comment>
<dbReference type="Pfam" id="PF08245">
    <property type="entry name" value="Mur_ligase_M"/>
    <property type="match status" value="1"/>
</dbReference>
<protein>
    <recommendedName>
        <fullName evidence="3 14">UDP-N-acetylmuramate--L-alanine ligase</fullName>
        <ecNumber evidence="3 14">6.3.2.8</ecNumber>
    </recommendedName>
    <alternativeName>
        <fullName evidence="14">UDP-N-acetylmuramoyl-L-alanine synthetase</fullName>
    </alternativeName>
</protein>
<dbReference type="UniPathway" id="UPA00219"/>
<dbReference type="InterPro" id="IPR036565">
    <property type="entry name" value="Mur-like_cat_sf"/>
</dbReference>
<evidence type="ECO:0000256" key="7">
    <source>
        <dbReference type="ARBA" id="ARBA00022741"/>
    </source>
</evidence>
<feature type="domain" description="Mur ligase N-terminal catalytic" evidence="15">
    <location>
        <begin position="2"/>
        <end position="102"/>
    </location>
</feature>
<dbReference type="InterPro" id="IPR004101">
    <property type="entry name" value="Mur_ligase_C"/>
</dbReference>
<dbReference type="Gene3D" id="3.40.50.720">
    <property type="entry name" value="NAD(P)-binding Rossmann-like Domain"/>
    <property type="match status" value="1"/>
</dbReference>
<comment type="caution">
    <text evidence="18">The sequence shown here is derived from an EMBL/GenBank/DDBJ whole genome shotgun (WGS) entry which is preliminary data.</text>
</comment>
<evidence type="ECO:0000259" key="15">
    <source>
        <dbReference type="Pfam" id="PF01225"/>
    </source>
</evidence>
<evidence type="ECO:0000256" key="12">
    <source>
        <dbReference type="ARBA" id="ARBA00023316"/>
    </source>
</evidence>
<dbReference type="GO" id="GO:0005524">
    <property type="term" value="F:ATP binding"/>
    <property type="evidence" value="ECO:0007669"/>
    <property type="project" value="UniProtKB-UniRule"/>
</dbReference>
<feature type="binding site" evidence="14">
    <location>
        <begin position="109"/>
        <end position="115"/>
    </location>
    <ligand>
        <name>ATP</name>
        <dbReference type="ChEBI" id="CHEBI:30616"/>
    </ligand>
</feature>
<comment type="similarity">
    <text evidence="14">Belongs to the MurCDEF family.</text>
</comment>
<dbReference type="Gene3D" id="3.40.1190.10">
    <property type="entry name" value="Mur-like, catalytic domain"/>
    <property type="match status" value="1"/>
</dbReference>
<evidence type="ECO:0000313" key="19">
    <source>
        <dbReference type="Proteomes" id="UP000231469"/>
    </source>
</evidence>
<dbReference type="Pfam" id="PF02875">
    <property type="entry name" value="Mur_ligase_C"/>
    <property type="match status" value="1"/>
</dbReference>
<dbReference type="GO" id="GO:0005737">
    <property type="term" value="C:cytoplasm"/>
    <property type="evidence" value="ECO:0007669"/>
    <property type="project" value="UniProtKB-SubCell"/>
</dbReference>
<dbReference type="GO" id="GO:0071555">
    <property type="term" value="P:cell wall organization"/>
    <property type="evidence" value="ECO:0007669"/>
    <property type="project" value="UniProtKB-KW"/>
</dbReference>
<keyword evidence="5 14" id="KW-0436">Ligase</keyword>
<evidence type="ECO:0000259" key="17">
    <source>
        <dbReference type="Pfam" id="PF08245"/>
    </source>
</evidence>
<reference evidence="19" key="1">
    <citation type="submission" date="2017-09" db="EMBL/GenBank/DDBJ databases">
        <title>Depth-based differentiation of microbial function through sediment-hosted aquifers and enrichment of novel symbionts in the deep terrestrial subsurface.</title>
        <authorList>
            <person name="Probst A.J."/>
            <person name="Ladd B."/>
            <person name="Jarett J.K."/>
            <person name="Geller-Mcgrath D.E."/>
            <person name="Sieber C.M.K."/>
            <person name="Emerson J.B."/>
            <person name="Anantharaman K."/>
            <person name="Thomas B.C."/>
            <person name="Malmstrom R."/>
            <person name="Stieglmeier M."/>
            <person name="Klingl A."/>
            <person name="Woyke T."/>
            <person name="Ryan C.M."/>
            <person name="Banfield J.F."/>
        </authorList>
    </citation>
    <scope>NUCLEOTIDE SEQUENCE [LARGE SCALE GENOMIC DNA]</scope>
</reference>
<comment type="subcellular location">
    <subcellularLocation>
        <location evidence="1 14">Cytoplasm</location>
    </subcellularLocation>
</comment>
<dbReference type="InterPro" id="IPR050061">
    <property type="entry name" value="MurCDEF_pg_biosynth"/>
</dbReference>
<dbReference type="GO" id="GO:0009252">
    <property type="term" value="P:peptidoglycan biosynthetic process"/>
    <property type="evidence" value="ECO:0007669"/>
    <property type="project" value="UniProtKB-UniRule"/>
</dbReference>
<keyword evidence="12 14" id="KW-0961">Cell wall biogenesis/degradation</keyword>
<dbReference type="InterPro" id="IPR036615">
    <property type="entry name" value="Mur_ligase_C_dom_sf"/>
</dbReference>
<feature type="domain" description="Mur ligase central" evidence="17">
    <location>
        <begin position="107"/>
        <end position="292"/>
    </location>
</feature>
<dbReference type="Gene3D" id="3.90.190.20">
    <property type="entry name" value="Mur ligase, C-terminal domain"/>
    <property type="match status" value="1"/>
</dbReference>
<evidence type="ECO:0000256" key="2">
    <source>
        <dbReference type="ARBA" id="ARBA00004752"/>
    </source>
</evidence>
<dbReference type="NCBIfam" id="TIGR01082">
    <property type="entry name" value="murC"/>
    <property type="match status" value="1"/>
</dbReference>
<keyword evidence="9 14" id="KW-0133">Cell shape</keyword>
<dbReference type="EC" id="6.3.2.8" evidence="3 14"/>
<name>A0A2M7VKZ7_9BACT</name>
<dbReference type="AlphaFoldDB" id="A0A2M7VKZ7"/>
<accession>A0A2M7VKZ7</accession>
<sequence>MKVHFIGIGGIGVSALAQYYLAKGHQVSGSDLVSSEITDLLKRKGVKIYIGPHKKKCLTPDVKQAIYSPAVRKDNPELLEAKKRGIKVQSYPQALGELTKKYFTIAVSGTHGKSTTTAMIALILIRAGFDPTVILGTKLKEFGNSNFRMGGQPRFRVVPRLVPRSSAILVIESDEWNASFLNYWPKIIVLTNIEMEHLDYYKSLNHILKTYKEFISHLPRNGVLVTNGKDKNILNIKNQISKLPRSRTSSLRGKQFKIQKFSSGQDETRKLREILRIPGEHNILNALAALTTARVLKIPDRISFKSLSKYRGAWRRFEIIEADLRGLTRKITIVSDYGHHPTEIKATLKAAREKFPHKKIWCIFQPHQYQRTFYLFKDFVKVFQQSYDKVFINKVIITDIYDVAGREQKNIKKKVNSKKLIKEINRPSVVYLPKEGIINYLKKNLKGREVVIIMGAGDIYKITDN</sequence>
<keyword evidence="8 14" id="KW-0067">ATP-binding</keyword>
<dbReference type="Proteomes" id="UP000231469">
    <property type="component" value="Unassembled WGS sequence"/>
</dbReference>
<evidence type="ECO:0000256" key="13">
    <source>
        <dbReference type="ARBA" id="ARBA00047833"/>
    </source>
</evidence>
<keyword evidence="11 14" id="KW-0131">Cell cycle</keyword>
<evidence type="ECO:0000256" key="3">
    <source>
        <dbReference type="ARBA" id="ARBA00012211"/>
    </source>
</evidence>
<evidence type="ECO:0000313" key="18">
    <source>
        <dbReference type="EMBL" id="PJA02446.1"/>
    </source>
</evidence>
<dbReference type="HAMAP" id="MF_00046">
    <property type="entry name" value="MurC"/>
    <property type="match status" value="1"/>
</dbReference>
<evidence type="ECO:0000256" key="11">
    <source>
        <dbReference type="ARBA" id="ARBA00023306"/>
    </source>
</evidence>
<evidence type="ECO:0000256" key="9">
    <source>
        <dbReference type="ARBA" id="ARBA00022960"/>
    </source>
</evidence>
<keyword evidence="4 14" id="KW-0963">Cytoplasm</keyword>
<keyword evidence="7 14" id="KW-0547">Nucleotide-binding</keyword>
<feature type="domain" description="Mur ligase C-terminal" evidence="16">
    <location>
        <begin position="315"/>
        <end position="457"/>
    </location>
</feature>
<dbReference type="CDD" id="cd01983">
    <property type="entry name" value="SIMIBI"/>
    <property type="match status" value="1"/>
</dbReference>
<evidence type="ECO:0000256" key="1">
    <source>
        <dbReference type="ARBA" id="ARBA00004496"/>
    </source>
</evidence>
<keyword evidence="6 14" id="KW-0132">Cell division</keyword>
<gene>
    <name evidence="14 18" type="primary">murC</name>
    <name evidence="18" type="ORF">COX73_00725</name>
</gene>
<evidence type="ECO:0000256" key="5">
    <source>
        <dbReference type="ARBA" id="ARBA00022598"/>
    </source>
</evidence>
<evidence type="ECO:0000256" key="14">
    <source>
        <dbReference type="HAMAP-Rule" id="MF_00046"/>
    </source>
</evidence>
<dbReference type="GO" id="GO:0008360">
    <property type="term" value="P:regulation of cell shape"/>
    <property type="evidence" value="ECO:0007669"/>
    <property type="project" value="UniProtKB-KW"/>
</dbReference>
<dbReference type="PANTHER" id="PTHR43445:SF3">
    <property type="entry name" value="UDP-N-ACETYLMURAMATE--L-ALANINE LIGASE"/>
    <property type="match status" value="1"/>
</dbReference>
<dbReference type="PANTHER" id="PTHR43445">
    <property type="entry name" value="UDP-N-ACETYLMURAMATE--L-ALANINE LIGASE-RELATED"/>
    <property type="match status" value="1"/>
</dbReference>
<dbReference type="Pfam" id="PF01225">
    <property type="entry name" value="Mur_ligase"/>
    <property type="match status" value="1"/>
</dbReference>
<dbReference type="SUPFAM" id="SSF53623">
    <property type="entry name" value="MurD-like peptide ligases, catalytic domain"/>
    <property type="match status" value="1"/>
</dbReference>
<dbReference type="GO" id="GO:0008763">
    <property type="term" value="F:UDP-N-acetylmuramate-L-alanine ligase activity"/>
    <property type="evidence" value="ECO:0007669"/>
    <property type="project" value="UniProtKB-UniRule"/>
</dbReference>
<comment type="function">
    <text evidence="14">Cell wall formation.</text>
</comment>
<organism evidence="18 19">
    <name type="scientific">bacterium (Candidatus Gribaldobacteria) CG_4_10_14_0_2_um_filter_36_18</name>
    <dbReference type="NCBI Taxonomy" id="2014264"/>
    <lineage>
        <taxon>Bacteria</taxon>
        <taxon>Candidatus Gribaldobacteria</taxon>
    </lineage>
</organism>
<comment type="catalytic activity">
    <reaction evidence="13 14">
        <text>UDP-N-acetyl-alpha-D-muramate + L-alanine + ATP = UDP-N-acetyl-alpha-D-muramoyl-L-alanine + ADP + phosphate + H(+)</text>
        <dbReference type="Rhea" id="RHEA:23372"/>
        <dbReference type="ChEBI" id="CHEBI:15378"/>
        <dbReference type="ChEBI" id="CHEBI:30616"/>
        <dbReference type="ChEBI" id="CHEBI:43474"/>
        <dbReference type="ChEBI" id="CHEBI:57972"/>
        <dbReference type="ChEBI" id="CHEBI:70757"/>
        <dbReference type="ChEBI" id="CHEBI:83898"/>
        <dbReference type="ChEBI" id="CHEBI:456216"/>
        <dbReference type="EC" id="6.3.2.8"/>
    </reaction>
</comment>
<evidence type="ECO:0000256" key="6">
    <source>
        <dbReference type="ARBA" id="ARBA00022618"/>
    </source>
</evidence>
<dbReference type="EMBL" id="PFPS01000031">
    <property type="protein sequence ID" value="PJA02446.1"/>
    <property type="molecule type" value="Genomic_DNA"/>
</dbReference>
<evidence type="ECO:0000256" key="8">
    <source>
        <dbReference type="ARBA" id="ARBA00022840"/>
    </source>
</evidence>
<evidence type="ECO:0000256" key="4">
    <source>
        <dbReference type="ARBA" id="ARBA00022490"/>
    </source>
</evidence>
<dbReference type="SUPFAM" id="SSF51984">
    <property type="entry name" value="MurCD N-terminal domain"/>
    <property type="match status" value="1"/>
</dbReference>
<dbReference type="InterPro" id="IPR013221">
    <property type="entry name" value="Mur_ligase_cen"/>
</dbReference>
<dbReference type="GO" id="GO:0051301">
    <property type="term" value="P:cell division"/>
    <property type="evidence" value="ECO:0007669"/>
    <property type="project" value="UniProtKB-KW"/>
</dbReference>
<proteinExistence type="inferred from homology"/>
<dbReference type="InterPro" id="IPR000713">
    <property type="entry name" value="Mur_ligase_N"/>
</dbReference>
<keyword evidence="10 14" id="KW-0573">Peptidoglycan synthesis</keyword>
<dbReference type="SUPFAM" id="SSF53244">
    <property type="entry name" value="MurD-like peptide ligases, peptide-binding domain"/>
    <property type="match status" value="1"/>
</dbReference>
<evidence type="ECO:0000256" key="10">
    <source>
        <dbReference type="ARBA" id="ARBA00022984"/>
    </source>
</evidence>
<dbReference type="InterPro" id="IPR005758">
    <property type="entry name" value="UDP-N-AcMur_Ala_ligase_MurC"/>
</dbReference>
<evidence type="ECO:0000259" key="16">
    <source>
        <dbReference type="Pfam" id="PF02875"/>
    </source>
</evidence>